<reference evidence="2 3" key="1">
    <citation type="submission" date="2020-05" db="EMBL/GenBank/DDBJ databases">
        <authorList>
            <person name="Petersen J."/>
            <person name="Sayavedra L."/>
        </authorList>
    </citation>
    <scope>NUCLEOTIDE SEQUENCE [LARGE SCALE GENOMIC DNA]</scope>
    <source>
        <strain evidence="2">B azoricus SOX ET2 1586I</strain>
    </source>
</reference>
<evidence type="ECO:0000313" key="2">
    <source>
        <dbReference type="EMBL" id="CAB5507678.1"/>
    </source>
</evidence>
<organism evidence="2 3">
    <name type="scientific">Bathymodiolus thermophilus thioautotrophic gill symbiont</name>
    <dbReference type="NCBI Taxonomy" id="2360"/>
    <lineage>
        <taxon>Bacteria</taxon>
        <taxon>Pseudomonadati</taxon>
        <taxon>Pseudomonadota</taxon>
        <taxon>Gammaproteobacteria</taxon>
        <taxon>sulfur-oxidizing symbionts</taxon>
    </lineage>
</organism>
<dbReference type="InterPro" id="IPR022529">
    <property type="entry name" value="DUF3530"/>
</dbReference>
<evidence type="ECO:0000313" key="3">
    <source>
        <dbReference type="Proteomes" id="UP000626656"/>
    </source>
</evidence>
<gene>
    <name evidence="2" type="ORF">AZO1586I_1953</name>
</gene>
<dbReference type="SUPFAM" id="SSF53474">
    <property type="entry name" value="alpha/beta-Hydrolases"/>
    <property type="match status" value="1"/>
</dbReference>
<comment type="caution">
    <text evidence="2">The sequence shown here is derived from an EMBL/GenBank/DDBJ whole genome shotgun (WGS) entry which is preliminary data.</text>
</comment>
<sequence length="241" mass="27267">MKFVLILLFVSNFVFAQVVPNYAKEKRWASQVEYGLMDGDVVWLSANKQPFMSLYTPSETNTKRAALIVHGLGVHPDWAQVIQPLRVALSEKGWHTLSVQMPVLANDKDAVEYITLLTQADNRIKSAINYLQQQGLNADAIVSHSLGSVMSAHYLDNQQHPIKYFVAIGMPDLAVKYLGKIRIPMLDLYGVDDIEVVLKSVKERAQAAKENKYYTQKKVDADHFFNDKDALLIDEVSTWLK</sequence>
<feature type="signal peptide" evidence="1">
    <location>
        <begin position="1"/>
        <end position="16"/>
    </location>
</feature>
<keyword evidence="1" id="KW-0732">Signal</keyword>
<evidence type="ECO:0000256" key="1">
    <source>
        <dbReference type="SAM" id="SignalP"/>
    </source>
</evidence>
<dbReference type="EMBL" id="CAHJWF010000444">
    <property type="protein sequence ID" value="CAB5507678.1"/>
    <property type="molecule type" value="Genomic_DNA"/>
</dbReference>
<feature type="chain" id="PRO_5047238507" description="DUF3530 domain-containing protein" evidence="1">
    <location>
        <begin position="17"/>
        <end position="241"/>
    </location>
</feature>
<keyword evidence="3" id="KW-1185">Reference proteome</keyword>
<dbReference type="RefSeq" id="WP_202784584.1">
    <property type="nucleotide sequence ID" value="NZ_CAHJWF010000444.1"/>
</dbReference>
<dbReference type="Proteomes" id="UP000626656">
    <property type="component" value="Unassembled WGS sequence"/>
</dbReference>
<name>A0ABN7GCW2_9GAMM</name>
<dbReference type="Gene3D" id="3.40.50.1820">
    <property type="entry name" value="alpha/beta hydrolase"/>
    <property type="match status" value="1"/>
</dbReference>
<dbReference type="InterPro" id="IPR029058">
    <property type="entry name" value="AB_hydrolase_fold"/>
</dbReference>
<protein>
    <recommendedName>
        <fullName evidence="4">DUF3530 domain-containing protein</fullName>
    </recommendedName>
</protein>
<dbReference type="Pfam" id="PF12048">
    <property type="entry name" value="DUF3530"/>
    <property type="match status" value="2"/>
</dbReference>
<proteinExistence type="predicted"/>
<accession>A0ABN7GCW2</accession>
<evidence type="ECO:0008006" key="4">
    <source>
        <dbReference type="Google" id="ProtNLM"/>
    </source>
</evidence>